<name>A0A345DR47_9MOLU</name>
<accession>A0A345DR47</accession>
<dbReference type="EMBL" id="CP031088">
    <property type="protein sequence ID" value="AXF96688.1"/>
    <property type="molecule type" value="Genomic_DNA"/>
</dbReference>
<dbReference type="RefSeq" id="WP_114565252.1">
    <property type="nucleotide sequence ID" value="NZ_CP031088.1"/>
</dbReference>
<gene>
    <name evidence="1" type="ORF">SDAV_001735</name>
</gene>
<proteinExistence type="predicted"/>
<protein>
    <submittedName>
        <fullName evidence="1">Uncharacterized protein</fullName>
    </submittedName>
</protein>
<sequence>MKKNNYIKNNILLILHIIYWDKISLKISDHNTFALEEPELCLEVTKANFIFVYLFLKNLDINIIVDNVAKTFFDKCNWLFN</sequence>
<keyword evidence="2" id="KW-1185">Reference proteome</keyword>
<dbReference type="KEGG" id="sphh:SDAV_001735"/>
<evidence type="ECO:0000313" key="1">
    <source>
        <dbReference type="EMBL" id="AXF96688.1"/>
    </source>
</evidence>
<dbReference type="Proteomes" id="UP000253689">
    <property type="component" value="Chromosome"/>
</dbReference>
<organism evidence="1 2">
    <name type="scientific">Spiroplasma phoeniceum P40</name>
    <dbReference type="NCBI Taxonomy" id="1276259"/>
    <lineage>
        <taxon>Bacteria</taxon>
        <taxon>Bacillati</taxon>
        <taxon>Mycoplasmatota</taxon>
        <taxon>Mollicutes</taxon>
        <taxon>Entomoplasmatales</taxon>
        <taxon>Spiroplasmataceae</taxon>
        <taxon>Spiroplasma</taxon>
    </lineage>
</organism>
<dbReference type="AlphaFoldDB" id="A0A345DR47"/>
<evidence type="ECO:0000313" key="2">
    <source>
        <dbReference type="Proteomes" id="UP000253689"/>
    </source>
</evidence>
<reference evidence="2" key="1">
    <citation type="submission" date="2018-07" db="EMBL/GenBank/DDBJ databases">
        <title>Complete Genome Sequence of Spiroplasma phoeniceum.</title>
        <authorList>
            <person name="Davis R.E."/>
            <person name="Shao J.Y."/>
            <person name="Zhao Y."/>
            <person name="Silver A."/>
            <person name="Stump z."/>
            <person name="Gasparich G."/>
        </authorList>
    </citation>
    <scope>NUCLEOTIDE SEQUENCE [LARGE SCALE GENOMIC DNA]</scope>
    <source>
        <strain evidence="2">P40</strain>
    </source>
</reference>